<accession>A0ABM8HRN4</accession>
<dbReference type="EMBL" id="AP024355">
    <property type="protein sequence ID" value="BCR03230.1"/>
    <property type="molecule type" value="Genomic_DNA"/>
</dbReference>
<comment type="subcellular location">
    <subcellularLocation>
        <location evidence="2">Cell membrane</location>
        <topology evidence="2">Multi-pass membrane protein</topology>
    </subcellularLocation>
</comment>
<reference evidence="16 17" key="2">
    <citation type="journal article" date="2021" name="Int. J. Syst. Evol. Microbiol.">
        <title>Isolation and Polyphasic Characterization of Desulfuromonas versatilis sp. Nov., an Electrogenic Bacteria Capable of Versatile Metabolism Isolated from a Graphene Oxide-Reducing Enrichment Culture.</title>
        <authorList>
            <person name="Xie L."/>
            <person name="Yoshida N."/>
            <person name="Ishii S."/>
            <person name="Meng L."/>
        </authorList>
    </citation>
    <scope>NUCLEOTIDE SEQUENCE [LARGE SCALE GENOMIC DNA]</scope>
    <source>
        <strain evidence="16 17">NIT-T3</strain>
    </source>
</reference>
<evidence type="ECO:0000313" key="17">
    <source>
        <dbReference type="Proteomes" id="UP001319827"/>
    </source>
</evidence>
<dbReference type="Pfam" id="PF07694">
    <property type="entry name" value="5TM-5TMR_LYT"/>
    <property type="match status" value="1"/>
</dbReference>
<dbReference type="GO" id="GO:0016301">
    <property type="term" value="F:kinase activity"/>
    <property type="evidence" value="ECO:0007669"/>
    <property type="project" value="UniProtKB-KW"/>
</dbReference>
<dbReference type="SUPFAM" id="SSF55781">
    <property type="entry name" value="GAF domain-like"/>
    <property type="match status" value="1"/>
</dbReference>
<keyword evidence="12" id="KW-0902">Two-component regulatory system</keyword>
<keyword evidence="10" id="KW-0067">ATP-binding</keyword>
<dbReference type="InterPro" id="IPR011620">
    <property type="entry name" value="Sig_transdc_His_kinase_LytS_TM"/>
</dbReference>
<feature type="domain" description="GAF" evidence="15">
    <location>
        <begin position="224"/>
        <end position="361"/>
    </location>
</feature>
<evidence type="ECO:0000256" key="10">
    <source>
        <dbReference type="ARBA" id="ARBA00022840"/>
    </source>
</evidence>
<keyword evidence="17" id="KW-1185">Reference proteome</keyword>
<evidence type="ECO:0000256" key="13">
    <source>
        <dbReference type="ARBA" id="ARBA00023136"/>
    </source>
</evidence>
<keyword evidence="7 14" id="KW-0812">Transmembrane</keyword>
<dbReference type="InterPro" id="IPR003018">
    <property type="entry name" value="GAF"/>
</dbReference>
<dbReference type="SMART" id="SM00065">
    <property type="entry name" value="GAF"/>
    <property type="match status" value="1"/>
</dbReference>
<dbReference type="InterPro" id="IPR029016">
    <property type="entry name" value="GAF-like_dom_sf"/>
</dbReference>
<feature type="transmembrane region" description="Helical" evidence="14">
    <location>
        <begin position="138"/>
        <end position="159"/>
    </location>
</feature>
<dbReference type="EC" id="2.7.13.3" evidence="3"/>
<keyword evidence="8" id="KW-0547">Nucleotide-binding</keyword>
<dbReference type="InterPro" id="IPR036890">
    <property type="entry name" value="HATPase_C_sf"/>
</dbReference>
<evidence type="ECO:0000256" key="11">
    <source>
        <dbReference type="ARBA" id="ARBA00022989"/>
    </source>
</evidence>
<protein>
    <recommendedName>
        <fullName evidence="3">histidine kinase</fullName>
        <ecNumber evidence="3">2.7.13.3</ecNumber>
    </recommendedName>
</protein>
<keyword evidence="9 16" id="KW-0418">Kinase</keyword>
<dbReference type="Gene3D" id="3.30.450.40">
    <property type="match status" value="1"/>
</dbReference>
<dbReference type="Pfam" id="PF06580">
    <property type="entry name" value="His_kinase"/>
    <property type="match status" value="1"/>
</dbReference>
<keyword evidence="11 14" id="KW-1133">Transmembrane helix</keyword>
<evidence type="ECO:0000256" key="9">
    <source>
        <dbReference type="ARBA" id="ARBA00022777"/>
    </source>
</evidence>
<keyword evidence="5" id="KW-0597">Phosphoprotein</keyword>
<dbReference type="PANTHER" id="PTHR34220">
    <property type="entry name" value="SENSOR HISTIDINE KINASE YPDA"/>
    <property type="match status" value="1"/>
</dbReference>
<dbReference type="SUPFAM" id="SSF55874">
    <property type="entry name" value="ATPase domain of HSP90 chaperone/DNA topoisomerase II/histidine kinase"/>
    <property type="match status" value="1"/>
</dbReference>
<proteinExistence type="predicted"/>
<evidence type="ECO:0000256" key="5">
    <source>
        <dbReference type="ARBA" id="ARBA00022553"/>
    </source>
</evidence>
<keyword evidence="13 14" id="KW-0472">Membrane</keyword>
<evidence type="ECO:0000256" key="8">
    <source>
        <dbReference type="ARBA" id="ARBA00022741"/>
    </source>
</evidence>
<organism evidence="16 17">
    <name type="scientific">Desulfuromonas versatilis</name>
    <dbReference type="NCBI Taxonomy" id="2802975"/>
    <lineage>
        <taxon>Bacteria</taxon>
        <taxon>Pseudomonadati</taxon>
        <taxon>Thermodesulfobacteriota</taxon>
        <taxon>Desulfuromonadia</taxon>
        <taxon>Desulfuromonadales</taxon>
        <taxon>Desulfuromonadaceae</taxon>
        <taxon>Desulfuromonas</taxon>
    </lineage>
</organism>
<gene>
    <name evidence="16" type="ORF">DESUT3_02990</name>
</gene>
<dbReference type="Gene3D" id="1.10.1760.20">
    <property type="match status" value="1"/>
</dbReference>
<keyword evidence="4" id="KW-1003">Cell membrane</keyword>
<reference evidence="16 17" key="1">
    <citation type="journal article" date="2016" name="C (Basel)">
        <title>Selective Growth of and Electricity Production by Marine Exoelectrogenic Bacteria in Self-Aggregated Hydrogel of Microbially Reduced Graphene Oxide.</title>
        <authorList>
            <person name="Yoshida N."/>
            <person name="Goto Y."/>
            <person name="Miyata Y."/>
        </authorList>
    </citation>
    <scope>NUCLEOTIDE SEQUENCE [LARGE SCALE GENOMIC DNA]</scope>
    <source>
        <strain evidence="16 17">NIT-T3</strain>
    </source>
</reference>
<comment type="catalytic activity">
    <reaction evidence="1">
        <text>ATP + protein L-histidine = ADP + protein N-phospho-L-histidine.</text>
        <dbReference type="EC" id="2.7.13.3"/>
    </reaction>
</comment>
<feature type="transmembrane region" description="Helical" evidence="14">
    <location>
        <begin position="102"/>
        <end position="126"/>
    </location>
</feature>
<dbReference type="Gene3D" id="3.30.565.10">
    <property type="entry name" value="Histidine kinase-like ATPase, C-terminal domain"/>
    <property type="match status" value="1"/>
</dbReference>
<feature type="transmembrane region" description="Helical" evidence="14">
    <location>
        <begin position="42"/>
        <end position="59"/>
    </location>
</feature>
<evidence type="ECO:0000256" key="6">
    <source>
        <dbReference type="ARBA" id="ARBA00022679"/>
    </source>
</evidence>
<dbReference type="InterPro" id="IPR010559">
    <property type="entry name" value="Sig_transdc_His_kin_internal"/>
</dbReference>
<feature type="transmembrane region" description="Helical" evidence="14">
    <location>
        <begin position="165"/>
        <end position="190"/>
    </location>
</feature>
<dbReference type="InterPro" id="IPR050640">
    <property type="entry name" value="Bact_2-comp_sensor_kinase"/>
</dbReference>
<evidence type="ECO:0000256" key="7">
    <source>
        <dbReference type="ARBA" id="ARBA00022692"/>
    </source>
</evidence>
<evidence type="ECO:0000256" key="2">
    <source>
        <dbReference type="ARBA" id="ARBA00004651"/>
    </source>
</evidence>
<dbReference type="Proteomes" id="UP001319827">
    <property type="component" value="Chromosome"/>
</dbReference>
<name>A0ABM8HRN4_9BACT</name>
<dbReference type="RefSeq" id="WP_221250714.1">
    <property type="nucleotide sequence ID" value="NZ_AP024355.1"/>
</dbReference>
<evidence type="ECO:0000313" key="16">
    <source>
        <dbReference type="EMBL" id="BCR03230.1"/>
    </source>
</evidence>
<evidence type="ECO:0000256" key="14">
    <source>
        <dbReference type="SAM" id="Phobius"/>
    </source>
</evidence>
<evidence type="ECO:0000256" key="4">
    <source>
        <dbReference type="ARBA" id="ARBA00022475"/>
    </source>
</evidence>
<dbReference type="PANTHER" id="PTHR34220:SF10">
    <property type="entry name" value="SENSOR HISTIDINE KINASE BTSS"/>
    <property type="match status" value="1"/>
</dbReference>
<sequence length="558" mass="61178">MKLILTLLQQMSVFLVIAYLFTKSPAFRPLTSESLQPRHKLILYFVFSAFSIMGTYFGMPVQDAIANTRAIGAVLAGLIGGPLLGTAVGLTGGLHRYTLGGFTAFSCGVSTTLEGFIGGMFFLYLTRQGSDRDIFNPKVAFAATFVAEAAQMLIILALARPFSEALALVEVIAAPMILANSVGAALFISIMRDQKQMYDKFGAIFSSRAFQVAEKTLEIMGRGFNRETATEIAQVIHQETGVGAVAITDREKILAFTGHGADHHLPGSPVGSSLTAQAIQENRVIFADGIHQPFTCSLARGCPLGSSLVVPIRIDNEVIGTIKLYERKNKLFLNINRTLGEGIANLLSDQLLRYRYEEQKNLLVTSELKLIQAQVNPHFLFNALNTIIAIIAEDAERARDLLLHLSNFFRKNLKRSGDLATLEEEMDHVNSYLTIEKARFEERLVFENEIDPALLQVRLPTFTLQPIIENAVKHGVSAIFGVGVIKVAAHRENDRIVICVEDNAGTYCQEIKNGGLGMNIVDKRIKNLYGQQYGVAVACEQDRSTRVQIIIPAAGDAP</sequence>
<evidence type="ECO:0000259" key="15">
    <source>
        <dbReference type="SMART" id="SM00065"/>
    </source>
</evidence>
<feature type="transmembrane region" description="Helical" evidence="14">
    <location>
        <begin position="71"/>
        <end position="90"/>
    </location>
</feature>
<evidence type="ECO:0000256" key="12">
    <source>
        <dbReference type="ARBA" id="ARBA00023012"/>
    </source>
</evidence>
<keyword evidence="6" id="KW-0808">Transferase</keyword>
<evidence type="ECO:0000256" key="1">
    <source>
        <dbReference type="ARBA" id="ARBA00000085"/>
    </source>
</evidence>
<dbReference type="Pfam" id="PF13185">
    <property type="entry name" value="GAF_2"/>
    <property type="match status" value="1"/>
</dbReference>
<evidence type="ECO:0000256" key="3">
    <source>
        <dbReference type="ARBA" id="ARBA00012438"/>
    </source>
</evidence>